<gene>
    <name evidence="2" type="ORF">LSALG_LOCUS23053</name>
</gene>
<dbReference type="AlphaFoldDB" id="A0AA35Z095"/>
<evidence type="ECO:0000313" key="2">
    <source>
        <dbReference type="EMBL" id="CAI9283455.1"/>
    </source>
</evidence>
<accession>A0AA35Z095</accession>
<dbReference type="EMBL" id="OX465081">
    <property type="protein sequence ID" value="CAI9283455.1"/>
    <property type="molecule type" value="Genomic_DNA"/>
</dbReference>
<dbReference type="Proteomes" id="UP001177003">
    <property type="component" value="Chromosome 5"/>
</dbReference>
<proteinExistence type="predicted"/>
<feature type="region of interest" description="Disordered" evidence="1">
    <location>
        <begin position="73"/>
        <end position="103"/>
    </location>
</feature>
<reference evidence="2" key="1">
    <citation type="submission" date="2023-04" db="EMBL/GenBank/DDBJ databases">
        <authorList>
            <person name="Vijverberg K."/>
            <person name="Xiong W."/>
            <person name="Schranz E."/>
        </authorList>
    </citation>
    <scope>NUCLEOTIDE SEQUENCE</scope>
</reference>
<feature type="compositionally biased region" description="Basic and acidic residues" evidence="1">
    <location>
        <begin position="87"/>
        <end position="99"/>
    </location>
</feature>
<protein>
    <submittedName>
        <fullName evidence="2">Uncharacterized protein</fullName>
    </submittedName>
</protein>
<evidence type="ECO:0000256" key="1">
    <source>
        <dbReference type="SAM" id="MobiDB-lite"/>
    </source>
</evidence>
<evidence type="ECO:0000313" key="3">
    <source>
        <dbReference type="Proteomes" id="UP001177003"/>
    </source>
</evidence>
<name>A0AA35Z095_LACSI</name>
<sequence>METSQSIVSLEVPIVGNAHEVFSTVTATTAYSPIQTDEGPSTMFETGGSSSILEYSPTRPSLDEALIRLAKHLAQHSPTSSRGKGISFREEHTGDDKSSSSDLQEEIGVLRQELIEKTIQMDQITSYIEQLRAKDEEKTKQIKDLQTNLGSVSASYCNLKNVLYNAFGEKSQSPFSTTTRNR</sequence>
<organism evidence="2 3">
    <name type="scientific">Lactuca saligna</name>
    <name type="common">Willowleaf lettuce</name>
    <dbReference type="NCBI Taxonomy" id="75948"/>
    <lineage>
        <taxon>Eukaryota</taxon>
        <taxon>Viridiplantae</taxon>
        <taxon>Streptophyta</taxon>
        <taxon>Embryophyta</taxon>
        <taxon>Tracheophyta</taxon>
        <taxon>Spermatophyta</taxon>
        <taxon>Magnoliopsida</taxon>
        <taxon>eudicotyledons</taxon>
        <taxon>Gunneridae</taxon>
        <taxon>Pentapetalae</taxon>
        <taxon>asterids</taxon>
        <taxon>campanulids</taxon>
        <taxon>Asterales</taxon>
        <taxon>Asteraceae</taxon>
        <taxon>Cichorioideae</taxon>
        <taxon>Cichorieae</taxon>
        <taxon>Lactucinae</taxon>
        <taxon>Lactuca</taxon>
    </lineage>
</organism>
<keyword evidence="3" id="KW-1185">Reference proteome</keyword>